<sequence length="71" mass="8241">MAMFERRLFNKPIAVTIQNMEAGQTEFFQIPWNKIGYLKRIEIGRTCAPEASGCFTFEIWDDFEDGITETS</sequence>
<comment type="caution">
    <text evidence="1">The sequence shown here is derived from an EMBL/GenBank/DDBJ whole genome shotgun (WGS) entry which is preliminary data.</text>
</comment>
<gene>
    <name evidence="1" type="ORF">S06H3_38902</name>
</gene>
<reference evidence="1" key="1">
    <citation type="journal article" date="2014" name="Front. Microbiol.">
        <title>High frequency of phylogenetically diverse reductive dehalogenase-homologous genes in deep subseafloor sedimentary metagenomes.</title>
        <authorList>
            <person name="Kawai M."/>
            <person name="Futagami T."/>
            <person name="Toyoda A."/>
            <person name="Takaki Y."/>
            <person name="Nishi S."/>
            <person name="Hori S."/>
            <person name="Arai W."/>
            <person name="Tsubouchi T."/>
            <person name="Morono Y."/>
            <person name="Uchiyama I."/>
            <person name="Ito T."/>
            <person name="Fujiyama A."/>
            <person name="Inagaki F."/>
            <person name="Takami H."/>
        </authorList>
    </citation>
    <scope>NUCLEOTIDE SEQUENCE</scope>
    <source>
        <strain evidence="1">Expedition CK06-06</strain>
    </source>
</reference>
<protein>
    <submittedName>
        <fullName evidence="1">Uncharacterized protein</fullName>
    </submittedName>
</protein>
<dbReference type="EMBL" id="BARV01023750">
    <property type="protein sequence ID" value="GAI40323.1"/>
    <property type="molecule type" value="Genomic_DNA"/>
</dbReference>
<accession>X1N9L7</accession>
<organism evidence="1">
    <name type="scientific">marine sediment metagenome</name>
    <dbReference type="NCBI Taxonomy" id="412755"/>
    <lineage>
        <taxon>unclassified sequences</taxon>
        <taxon>metagenomes</taxon>
        <taxon>ecological metagenomes</taxon>
    </lineage>
</organism>
<proteinExistence type="predicted"/>
<name>X1N9L7_9ZZZZ</name>
<dbReference type="AlphaFoldDB" id="X1N9L7"/>
<feature type="non-terminal residue" evidence="1">
    <location>
        <position position="71"/>
    </location>
</feature>
<evidence type="ECO:0000313" key="1">
    <source>
        <dbReference type="EMBL" id="GAI40323.1"/>
    </source>
</evidence>